<evidence type="ECO:0000313" key="10">
    <source>
        <dbReference type="Proteomes" id="UP000747399"/>
    </source>
</evidence>
<dbReference type="PANTHER" id="PTHR37984">
    <property type="entry name" value="PROTEIN CBG26694"/>
    <property type="match status" value="1"/>
</dbReference>
<protein>
    <recommendedName>
        <fullName evidence="11">Reverse transcriptase/retrotransposon-derived protein RNase H-like domain-containing protein</fullName>
    </recommendedName>
</protein>
<dbReference type="GO" id="GO:0004519">
    <property type="term" value="F:endonuclease activity"/>
    <property type="evidence" value="ECO:0007669"/>
    <property type="project" value="UniProtKB-KW"/>
</dbReference>
<keyword evidence="6" id="KW-0695">RNA-directed DNA polymerase</keyword>
<accession>A0A8J4F9P0</accession>
<dbReference type="Proteomes" id="UP000747399">
    <property type="component" value="Unassembled WGS sequence"/>
</dbReference>
<dbReference type="CDD" id="cd09274">
    <property type="entry name" value="RNase_HI_RT_Ty3"/>
    <property type="match status" value="1"/>
</dbReference>
<sequence>MDPRKTAAVRDWPVPTSLSELRKFLGLTNYFRKFISKYSSLAAPLTCLTGKDAFQSPDAWTPECQTAFDAIKRAIAEDAVLHFPDYSLPFRVELISDASLQGSGAVLLQNVPDRPIAFTSKKFSPVERGYTTGEQELLAIIHALREWRCYLEGRPFAVKTDHKPLTFLQGVPTLNRRQARWLEFMARFDFTWEYLSGSLNVADALSRHPSLHAVILSAVTRRQSAASEVTVSGFAQRIVQGYVSDAWFKDPRNLETLKQERGLWIRTDGDRRQIVVPNDDLLRRDILARLHNDPLAGHVGVTRLVELARRNFWWASLTRDAAHFVQQCDECQRAKPLSGKQAGLLQ</sequence>
<organism evidence="9 10">
    <name type="scientific">Volvox africanus</name>
    <dbReference type="NCBI Taxonomy" id="51714"/>
    <lineage>
        <taxon>Eukaryota</taxon>
        <taxon>Viridiplantae</taxon>
        <taxon>Chlorophyta</taxon>
        <taxon>core chlorophytes</taxon>
        <taxon>Chlorophyceae</taxon>
        <taxon>CS clade</taxon>
        <taxon>Chlamydomonadales</taxon>
        <taxon>Volvocaceae</taxon>
        <taxon>Volvox</taxon>
    </lineage>
</organism>
<dbReference type="SUPFAM" id="SSF56672">
    <property type="entry name" value="DNA/RNA polymerases"/>
    <property type="match status" value="1"/>
</dbReference>
<evidence type="ECO:0000259" key="7">
    <source>
        <dbReference type="Pfam" id="PF17917"/>
    </source>
</evidence>
<comment type="caution">
    <text evidence="9">The sequence shown here is derived from an EMBL/GenBank/DDBJ whole genome shotgun (WGS) entry which is preliminary data.</text>
</comment>
<proteinExistence type="predicted"/>
<dbReference type="FunFam" id="3.30.70.270:FF:000020">
    <property type="entry name" value="Transposon Tf2-6 polyprotein-like Protein"/>
    <property type="match status" value="1"/>
</dbReference>
<dbReference type="InterPro" id="IPR041588">
    <property type="entry name" value="Integrase_H2C2"/>
</dbReference>
<keyword evidence="10" id="KW-1185">Reference proteome</keyword>
<dbReference type="EMBL" id="BNCO01000093">
    <property type="protein sequence ID" value="GIL67081.1"/>
    <property type="molecule type" value="Genomic_DNA"/>
</dbReference>
<dbReference type="Gene3D" id="3.10.20.370">
    <property type="match status" value="1"/>
</dbReference>
<evidence type="ECO:0000256" key="2">
    <source>
        <dbReference type="ARBA" id="ARBA00022695"/>
    </source>
</evidence>
<gene>
    <name evidence="9" type="ORF">Vafri_20516</name>
</gene>
<evidence type="ECO:0000313" key="9">
    <source>
        <dbReference type="EMBL" id="GIL67081.1"/>
    </source>
</evidence>
<keyword evidence="4" id="KW-0255">Endonuclease</keyword>
<dbReference type="InterPro" id="IPR043502">
    <property type="entry name" value="DNA/RNA_pol_sf"/>
</dbReference>
<dbReference type="GO" id="GO:0016787">
    <property type="term" value="F:hydrolase activity"/>
    <property type="evidence" value="ECO:0007669"/>
    <property type="project" value="UniProtKB-KW"/>
</dbReference>
<evidence type="ECO:0000256" key="1">
    <source>
        <dbReference type="ARBA" id="ARBA00022679"/>
    </source>
</evidence>
<dbReference type="InterPro" id="IPR041373">
    <property type="entry name" value="RT_RNaseH"/>
</dbReference>
<keyword evidence="5" id="KW-0378">Hydrolase</keyword>
<evidence type="ECO:0000256" key="3">
    <source>
        <dbReference type="ARBA" id="ARBA00022722"/>
    </source>
</evidence>
<dbReference type="InterPro" id="IPR050951">
    <property type="entry name" value="Retrovirus_Pol_polyprotein"/>
</dbReference>
<feature type="domain" description="Reverse transcriptase RNase H-like" evidence="7">
    <location>
        <begin position="92"/>
        <end position="188"/>
    </location>
</feature>
<evidence type="ECO:0000256" key="5">
    <source>
        <dbReference type="ARBA" id="ARBA00022801"/>
    </source>
</evidence>
<keyword evidence="3" id="KW-0540">Nuclease</keyword>
<evidence type="ECO:0000256" key="4">
    <source>
        <dbReference type="ARBA" id="ARBA00022759"/>
    </source>
</evidence>
<evidence type="ECO:0000256" key="6">
    <source>
        <dbReference type="ARBA" id="ARBA00022918"/>
    </source>
</evidence>
<dbReference type="Pfam" id="PF17921">
    <property type="entry name" value="Integrase_H2C2"/>
    <property type="match status" value="1"/>
</dbReference>
<dbReference type="Pfam" id="PF17917">
    <property type="entry name" value="RT_RNaseH"/>
    <property type="match status" value="1"/>
</dbReference>
<feature type="domain" description="Integrase zinc-binding" evidence="8">
    <location>
        <begin position="280"/>
        <end position="336"/>
    </location>
</feature>
<reference evidence="9" key="1">
    <citation type="journal article" date="2021" name="Proc. Natl. Acad. Sci. U.S.A.">
        <title>Three genomes in the algal genus Volvox reveal the fate of a haploid sex-determining region after a transition to homothallism.</title>
        <authorList>
            <person name="Yamamoto K."/>
            <person name="Hamaji T."/>
            <person name="Kawai-Toyooka H."/>
            <person name="Matsuzaki R."/>
            <person name="Takahashi F."/>
            <person name="Nishimura Y."/>
            <person name="Kawachi M."/>
            <person name="Noguchi H."/>
            <person name="Minakuchi Y."/>
            <person name="Umen J.G."/>
            <person name="Toyoda A."/>
            <person name="Nozaki H."/>
        </authorList>
    </citation>
    <scope>NUCLEOTIDE SEQUENCE</scope>
    <source>
        <strain evidence="9">NIES-3780</strain>
    </source>
</reference>
<dbReference type="FunFam" id="1.10.340.70:FF:000001">
    <property type="entry name" value="Retrovirus-related Pol polyprotein from transposon gypsy-like Protein"/>
    <property type="match status" value="1"/>
</dbReference>
<keyword evidence="1" id="KW-0808">Transferase</keyword>
<dbReference type="PANTHER" id="PTHR37984:SF5">
    <property type="entry name" value="PROTEIN NYNRIN-LIKE"/>
    <property type="match status" value="1"/>
</dbReference>
<dbReference type="AlphaFoldDB" id="A0A8J4F9P0"/>
<dbReference type="GO" id="GO:0003964">
    <property type="term" value="F:RNA-directed DNA polymerase activity"/>
    <property type="evidence" value="ECO:0007669"/>
    <property type="project" value="UniProtKB-KW"/>
</dbReference>
<evidence type="ECO:0008006" key="11">
    <source>
        <dbReference type="Google" id="ProtNLM"/>
    </source>
</evidence>
<dbReference type="Gene3D" id="1.10.340.70">
    <property type="match status" value="1"/>
</dbReference>
<dbReference type="InterPro" id="IPR043128">
    <property type="entry name" value="Rev_trsase/Diguanyl_cyclase"/>
</dbReference>
<keyword evidence="2" id="KW-0548">Nucleotidyltransferase</keyword>
<dbReference type="Gene3D" id="3.30.70.270">
    <property type="match status" value="1"/>
</dbReference>
<name>A0A8J4F9P0_9CHLO</name>
<evidence type="ECO:0000259" key="8">
    <source>
        <dbReference type="Pfam" id="PF17921"/>
    </source>
</evidence>
<feature type="non-terminal residue" evidence="9">
    <location>
        <position position="346"/>
    </location>
</feature>